<dbReference type="InterPro" id="IPR008629">
    <property type="entry name" value="GUN4-like"/>
</dbReference>
<sequence>MPKCPVCDTEYVEEIAVFCSVCGWDLTAYPSSSKPSKIYLKKEEVRLDWAKKMWEFACTQQSWEMKFDELQGELQESAIARSHIQSQLDWVLYRLEQLNPESIASTLLRLEEKIGEIPDKTPPMSEVGMDYRQLTKLLKTGKWQKADEHTWEILLSISLREEEGWLSAADIDNFPCTDLRTIDQLWQQYSNGRFGLSVQQQIWDSVGGKYTEFCDRVGWRVKDNWKYYEELCFRETAPPGHLPITVWRRRACYGAGQLTAAENLIAITERLAACRNQ</sequence>
<dbReference type="PANTHER" id="PTHR34800">
    <property type="entry name" value="TETRAPYRROLE-BINDING PROTEIN, CHLOROPLASTIC"/>
    <property type="match status" value="1"/>
</dbReference>
<dbReference type="SUPFAM" id="SSF140869">
    <property type="entry name" value="GUN4-like"/>
    <property type="match status" value="1"/>
</dbReference>
<dbReference type="AlphaFoldDB" id="A0A2G4EY11"/>
<dbReference type="InterPro" id="IPR037215">
    <property type="entry name" value="GUN4-like_sf"/>
</dbReference>
<dbReference type="OrthoDB" id="7915178at2"/>
<reference evidence="2" key="1">
    <citation type="submission" date="2017-10" db="EMBL/GenBank/DDBJ databases">
        <title>Draft genome sequence of the planktic cyanobacteria Tychonema bourrellyi isolated from alpine lentic freshwater.</title>
        <authorList>
            <person name="Tett A."/>
            <person name="Armanini F."/>
            <person name="Asnicar F."/>
            <person name="Boscaini A."/>
            <person name="Pasolli E."/>
            <person name="Zolfo M."/>
            <person name="Donati C."/>
            <person name="Salmaso N."/>
            <person name="Segata N."/>
        </authorList>
    </citation>
    <scope>NUCLEOTIDE SEQUENCE</scope>
    <source>
        <strain evidence="2">FEM_GT703</strain>
    </source>
</reference>
<dbReference type="EMBL" id="NXIB02000102">
    <property type="protein sequence ID" value="PHX54425.1"/>
    <property type="molecule type" value="Genomic_DNA"/>
</dbReference>
<proteinExistence type="predicted"/>
<protein>
    <recommendedName>
        <fullName evidence="1">GUN4-like domain-containing protein</fullName>
    </recommendedName>
</protein>
<keyword evidence="3" id="KW-1185">Reference proteome</keyword>
<dbReference type="RefSeq" id="WP_096831371.1">
    <property type="nucleotide sequence ID" value="NZ_NXIB02000102.1"/>
</dbReference>
<dbReference type="PANTHER" id="PTHR34800:SF1">
    <property type="entry name" value="TETRAPYRROLE-BINDING PROTEIN, CHLOROPLASTIC"/>
    <property type="match status" value="1"/>
</dbReference>
<accession>A0A2G4EY11</accession>
<evidence type="ECO:0000259" key="1">
    <source>
        <dbReference type="Pfam" id="PF05419"/>
    </source>
</evidence>
<dbReference type="CDD" id="cd16383">
    <property type="entry name" value="GUN4"/>
    <property type="match status" value="1"/>
</dbReference>
<organism evidence="2 3">
    <name type="scientific">Tychonema bourrellyi FEM_GT703</name>
    <dbReference type="NCBI Taxonomy" id="2040638"/>
    <lineage>
        <taxon>Bacteria</taxon>
        <taxon>Bacillati</taxon>
        <taxon>Cyanobacteriota</taxon>
        <taxon>Cyanophyceae</taxon>
        <taxon>Oscillatoriophycideae</taxon>
        <taxon>Oscillatoriales</taxon>
        <taxon>Microcoleaceae</taxon>
        <taxon>Tychonema</taxon>
    </lineage>
</organism>
<evidence type="ECO:0000313" key="2">
    <source>
        <dbReference type="EMBL" id="PHX54425.1"/>
    </source>
</evidence>
<dbReference type="Gene3D" id="1.10.10.1770">
    <property type="entry name" value="Gun4-like"/>
    <property type="match status" value="1"/>
</dbReference>
<name>A0A2G4EY11_9CYAN</name>
<dbReference type="Proteomes" id="UP000226442">
    <property type="component" value="Unassembled WGS sequence"/>
</dbReference>
<dbReference type="Pfam" id="PF05419">
    <property type="entry name" value="GUN4"/>
    <property type="match status" value="1"/>
</dbReference>
<gene>
    <name evidence="2" type="ORF">CP500_016205</name>
</gene>
<dbReference type="Gene3D" id="1.25.40.620">
    <property type="match status" value="1"/>
</dbReference>
<dbReference type="GO" id="GO:0046906">
    <property type="term" value="F:tetrapyrrole binding"/>
    <property type="evidence" value="ECO:0007669"/>
    <property type="project" value="TreeGrafter"/>
</dbReference>
<comment type="caution">
    <text evidence="2">The sequence shown here is derived from an EMBL/GenBank/DDBJ whole genome shotgun (WGS) entry which is preliminary data.</text>
</comment>
<feature type="domain" description="GUN4-like" evidence="1">
    <location>
        <begin position="125"/>
        <end position="245"/>
    </location>
</feature>
<evidence type="ECO:0000313" key="3">
    <source>
        <dbReference type="Proteomes" id="UP000226442"/>
    </source>
</evidence>